<reference evidence="2" key="1">
    <citation type="submission" date="2022-11" db="UniProtKB">
        <authorList>
            <consortium name="WormBaseParasite"/>
        </authorList>
    </citation>
    <scope>IDENTIFICATION</scope>
</reference>
<name>A0A915KYQ4_ROMCU</name>
<proteinExistence type="predicted"/>
<keyword evidence="1" id="KW-1185">Reference proteome</keyword>
<dbReference type="WBParaSite" id="nRc.2.0.1.t43946-RA">
    <property type="protein sequence ID" value="nRc.2.0.1.t43946-RA"/>
    <property type="gene ID" value="nRc.2.0.1.g43946"/>
</dbReference>
<accession>A0A915KYQ4</accession>
<protein>
    <submittedName>
        <fullName evidence="2">Uncharacterized protein</fullName>
    </submittedName>
</protein>
<sequence>MNTECTQKCCEQKYKEAKARKVQIDQQLALVQWPGTSTQAWKEAEDQMRDHAILAHLYDQCRGPTSLKTVGVQEFLATVMLLLSDEQLAETHQAVIQIYIANDYQFKVMQS</sequence>
<evidence type="ECO:0000313" key="1">
    <source>
        <dbReference type="Proteomes" id="UP000887565"/>
    </source>
</evidence>
<organism evidence="1 2">
    <name type="scientific">Romanomermis culicivorax</name>
    <name type="common">Nematode worm</name>
    <dbReference type="NCBI Taxonomy" id="13658"/>
    <lineage>
        <taxon>Eukaryota</taxon>
        <taxon>Metazoa</taxon>
        <taxon>Ecdysozoa</taxon>
        <taxon>Nematoda</taxon>
        <taxon>Enoplea</taxon>
        <taxon>Dorylaimia</taxon>
        <taxon>Mermithida</taxon>
        <taxon>Mermithoidea</taxon>
        <taxon>Mermithidae</taxon>
        <taxon>Romanomermis</taxon>
    </lineage>
</organism>
<dbReference type="AlphaFoldDB" id="A0A915KYQ4"/>
<evidence type="ECO:0000313" key="2">
    <source>
        <dbReference type="WBParaSite" id="nRc.2.0.1.t43946-RA"/>
    </source>
</evidence>
<dbReference type="Proteomes" id="UP000887565">
    <property type="component" value="Unplaced"/>
</dbReference>